<evidence type="ECO:0000256" key="7">
    <source>
        <dbReference type="ARBA" id="ARBA00048539"/>
    </source>
</evidence>
<dbReference type="InterPro" id="IPR011063">
    <property type="entry name" value="TilS/TtcA_N"/>
</dbReference>
<dbReference type="InterPro" id="IPR012094">
    <property type="entry name" value="tRNA_Ile_lys_synt"/>
</dbReference>
<dbReference type="PANTHER" id="PTHR43033">
    <property type="entry name" value="TRNA(ILE)-LYSIDINE SYNTHASE-RELATED"/>
    <property type="match status" value="1"/>
</dbReference>
<comment type="similarity">
    <text evidence="8">Belongs to the tRNA(Ile)-lysidine synthase family.</text>
</comment>
<dbReference type="Gene3D" id="1.20.59.20">
    <property type="match status" value="1"/>
</dbReference>
<dbReference type="NCBIfam" id="TIGR02432">
    <property type="entry name" value="lysidine_TilS_N"/>
    <property type="match status" value="1"/>
</dbReference>
<evidence type="ECO:0000259" key="9">
    <source>
        <dbReference type="SMART" id="SM00977"/>
    </source>
</evidence>
<evidence type="ECO:0000313" key="10">
    <source>
        <dbReference type="EMBL" id="GAD67857.1"/>
    </source>
</evidence>
<organism evidence="10 11">
    <name type="scientific">Vibrio proteolyticus NBRC 13287</name>
    <dbReference type="NCBI Taxonomy" id="1219065"/>
    <lineage>
        <taxon>Bacteria</taxon>
        <taxon>Pseudomonadati</taxon>
        <taxon>Pseudomonadota</taxon>
        <taxon>Gammaproteobacteria</taxon>
        <taxon>Vibrionales</taxon>
        <taxon>Vibrionaceae</taxon>
        <taxon>Vibrio</taxon>
    </lineage>
</organism>
<evidence type="ECO:0000256" key="3">
    <source>
        <dbReference type="ARBA" id="ARBA00022598"/>
    </source>
</evidence>
<dbReference type="SMART" id="SM00977">
    <property type="entry name" value="TilS_C"/>
    <property type="match status" value="1"/>
</dbReference>
<dbReference type="HAMAP" id="MF_01161">
    <property type="entry name" value="tRNA_Ile_lys_synt"/>
    <property type="match status" value="1"/>
</dbReference>
<dbReference type="SUPFAM" id="SSF82829">
    <property type="entry name" value="MesJ substrate recognition domain-like"/>
    <property type="match status" value="1"/>
</dbReference>
<keyword evidence="3 8" id="KW-0436">Ligase</keyword>
<comment type="domain">
    <text evidence="8">The N-terminal region contains the highly conserved SGGXDS motif, predicted to be a P-loop motif involved in ATP binding.</text>
</comment>
<evidence type="ECO:0000256" key="8">
    <source>
        <dbReference type="HAMAP-Rule" id="MF_01161"/>
    </source>
</evidence>
<evidence type="ECO:0000256" key="2">
    <source>
        <dbReference type="ARBA" id="ARBA00022490"/>
    </source>
</evidence>
<name>U3A3G0_VIBPR</name>
<dbReference type="GO" id="GO:0032267">
    <property type="term" value="F:tRNA(Ile)-lysidine synthase activity"/>
    <property type="evidence" value="ECO:0007669"/>
    <property type="project" value="UniProtKB-EC"/>
</dbReference>
<dbReference type="SUPFAM" id="SSF52402">
    <property type="entry name" value="Adenine nucleotide alpha hydrolases-like"/>
    <property type="match status" value="1"/>
</dbReference>
<dbReference type="InterPro" id="IPR012795">
    <property type="entry name" value="tRNA_Ile_lys_synt_N"/>
</dbReference>
<dbReference type="AlphaFoldDB" id="U3A3G0"/>
<comment type="catalytic activity">
    <reaction evidence="7 8">
        <text>cytidine(34) in tRNA(Ile2) + L-lysine + ATP = lysidine(34) in tRNA(Ile2) + AMP + diphosphate + H(+)</text>
        <dbReference type="Rhea" id="RHEA:43744"/>
        <dbReference type="Rhea" id="RHEA-COMP:10625"/>
        <dbReference type="Rhea" id="RHEA-COMP:10670"/>
        <dbReference type="ChEBI" id="CHEBI:15378"/>
        <dbReference type="ChEBI" id="CHEBI:30616"/>
        <dbReference type="ChEBI" id="CHEBI:32551"/>
        <dbReference type="ChEBI" id="CHEBI:33019"/>
        <dbReference type="ChEBI" id="CHEBI:82748"/>
        <dbReference type="ChEBI" id="CHEBI:83665"/>
        <dbReference type="ChEBI" id="CHEBI:456215"/>
        <dbReference type="EC" id="6.3.4.19"/>
    </reaction>
</comment>
<evidence type="ECO:0000256" key="5">
    <source>
        <dbReference type="ARBA" id="ARBA00022741"/>
    </source>
</evidence>
<evidence type="ECO:0000256" key="1">
    <source>
        <dbReference type="ARBA" id="ARBA00004496"/>
    </source>
</evidence>
<evidence type="ECO:0000313" key="11">
    <source>
        <dbReference type="Proteomes" id="UP000016570"/>
    </source>
</evidence>
<dbReference type="RefSeq" id="WP_021705828.1">
    <property type="nucleotide sequence ID" value="NZ_BATJ01000010.1"/>
</dbReference>
<accession>U3A3G0</accession>
<comment type="caution">
    <text evidence="10">The sequence shown here is derived from an EMBL/GenBank/DDBJ whole genome shotgun (WGS) entry which is preliminary data.</text>
</comment>
<dbReference type="Proteomes" id="UP000016570">
    <property type="component" value="Unassembled WGS sequence"/>
</dbReference>
<dbReference type="EMBL" id="BATJ01000010">
    <property type="protein sequence ID" value="GAD67857.1"/>
    <property type="molecule type" value="Genomic_DNA"/>
</dbReference>
<dbReference type="InterPro" id="IPR014729">
    <property type="entry name" value="Rossmann-like_a/b/a_fold"/>
</dbReference>
<keyword evidence="4 8" id="KW-0819">tRNA processing</keyword>
<dbReference type="EC" id="6.3.4.19" evidence="8"/>
<feature type="domain" description="Lysidine-tRNA(Ile) synthetase C-terminal" evidence="9">
    <location>
        <begin position="366"/>
        <end position="435"/>
    </location>
</feature>
<reference evidence="10 11" key="1">
    <citation type="submission" date="2013-09" db="EMBL/GenBank/DDBJ databases">
        <title>Whole genome shotgun sequence of Vibrio proteolyticus NBRC 13287.</title>
        <authorList>
            <person name="Isaki S."/>
            <person name="Hosoyama A."/>
            <person name="Numata M."/>
            <person name="Hashimoto M."/>
            <person name="Hosoyama Y."/>
            <person name="Tsuchikane K."/>
            <person name="Noguchi M."/>
            <person name="Hirakata S."/>
            <person name="Ichikawa N."/>
            <person name="Ohji S."/>
            <person name="Yamazoe A."/>
            <person name="Fujita N."/>
        </authorList>
    </citation>
    <scope>NUCLEOTIDE SEQUENCE [LARGE SCALE GENOMIC DNA]</scope>
    <source>
        <strain evidence="10 11">NBRC 13287</strain>
    </source>
</reference>
<protein>
    <recommendedName>
        <fullName evidence="8">tRNA(Ile)-lysidine synthase</fullName>
        <ecNumber evidence="8">6.3.4.19</ecNumber>
    </recommendedName>
    <alternativeName>
        <fullName evidence="8">tRNA(Ile)-2-lysyl-cytidine synthase</fullName>
    </alternativeName>
    <alternativeName>
        <fullName evidence="8">tRNA(Ile)-lysidine synthetase</fullName>
    </alternativeName>
</protein>
<dbReference type="GO" id="GO:0006400">
    <property type="term" value="P:tRNA modification"/>
    <property type="evidence" value="ECO:0007669"/>
    <property type="project" value="UniProtKB-UniRule"/>
</dbReference>
<keyword evidence="2 8" id="KW-0963">Cytoplasm</keyword>
<dbReference type="STRING" id="1219065.VPR01S_10_00530"/>
<dbReference type="PANTHER" id="PTHR43033:SF1">
    <property type="entry name" value="TRNA(ILE)-LYSIDINE SYNTHASE-RELATED"/>
    <property type="match status" value="1"/>
</dbReference>
<keyword evidence="11" id="KW-1185">Reference proteome</keyword>
<dbReference type="GO" id="GO:0005524">
    <property type="term" value="F:ATP binding"/>
    <property type="evidence" value="ECO:0007669"/>
    <property type="project" value="UniProtKB-UniRule"/>
</dbReference>
<dbReference type="Pfam" id="PF01171">
    <property type="entry name" value="ATP_bind_3"/>
    <property type="match status" value="1"/>
</dbReference>
<dbReference type="NCBIfam" id="TIGR02433">
    <property type="entry name" value="lysidine_TilS_C"/>
    <property type="match status" value="1"/>
</dbReference>
<dbReference type="Gene3D" id="3.40.50.620">
    <property type="entry name" value="HUPs"/>
    <property type="match status" value="1"/>
</dbReference>
<dbReference type="SUPFAM" id="SSF56037">
    <property type="entry name" value="PheT/TilS domain"/>
    <property type="match status" value="1"/>
</dbReference>
<dbReference type="Pfam" id="PF11734">
    <property type="entry name" value="TilS_C"/>
    <property type="match status" value="1"/>
</dbReference>
<evidence type="ECO:0000256" key="4">
    <source>
        <dbReference type="ARBA" id="ARBA00022694"/>
    </source>
</evidence>
<comment type="function">
    <text evidence="8">Ligates lysine onto the cytidine present at position 34 of the AUA codon-specific tRNA(Ile) that contains the anticodon CAU, in an ATP-dependent manner. Cytidine is converted to lysidine, thus changing the amino acid specificity of the tRNA from methionine to isoleucine.</text>
</comment>
<dbReference type="eggNOG" id="COG0037">
    <property type="taxonomic scope" value="Bacteria"/>
</dbReference>
<evidence type="ECO:0000256" key="6">
    <source>
        <dbReference type="ARBA" id="ARBA00022840"/>
    </source>
</evidence>
<keyword evidence="6 8" id="KW-0067">ATP-binding</keyword>
<keyword evidence="5 8" id="KW-0547">Nucleotide-binding</keyword>
<gene>
    <name evidence="8 10" type="primary">tilS</name>
    <name evidence="10" type="ORF">VPR01S_10_00530</name>
</gene>
<dbReference type="InterPro" id="IPR015262">
    <property type="entry name" value="tRNA_Ile_lys_synt_subst-bd"/>
</dbReference>
<dbReference type="Pfam" id="PF09179">
    <property type="entry name" value="TilS"/>
    <property type="match status" value="1"/>
</dbReference>
<dbReference type="GO" id="GO:0005737">
    <property type="term" value="C:cytoplasm"/>
    <property type="evidence" value="ECO:0007669"/>
    <property type="project" value="UniProtKB-SubCell"/>
</dbReference>
<sequence>MLDIYPRFCAAVTPYCQPSSRLVVGLSGGVDSRVLLALAARYGREYQVPCVAVHVHHGLSLNADDWASQCAHWCEESGIALVVERITLARQGGESLEQIARDGRYQALHRHICPGDLLLTGQHADDQVETFLLALKRGSGPKGLACMAPVSSFGEGMLIRPLLEVTREQIEALALSESLEWVEDESNQDTRFERNFIRHQLTPQLTERWPVFRRSVQRSARLCAEQEALLDELLADKYQMVSAKDDSLSISALDECSTVMRNRLLRMWFAVHQQRMPGHAHLALIWSEVACAQQDANPRLKIDQVEVRRFAGHLYLVAHCADVSGWQHPILPDQPLSLPQGLGQLRIIHTEGQGHLNLSHCDPSQFWVTFDPTGLSAHPAGRSHSRKLKKLFQEYGVPSWLRRRTPILMYQEQVVCVAGVFVDRAFKGQDCELIWDK</sequence>
<comment type="subcellular location">
    <subcellularLocation>
        <location evidence="1 8">Cytoplasm</location>
    </subcellularLocation>
</comment>
<feature type="binding site" evidence="8">
    <location>
        <begin position="27"/>
        <end position="32"/>
    </location>
    <ligand>
        <name>ATP</name>
        <dbReference type="ChEBI" id="CHEBI:30616"/>
    </ligand>
</feature>
<dbReference type="CDD" id="cd01992">
    <property type="entry name" value="TilS_N"/>
    <property type="match status" value="1"/>
</dbReference>
<dbReference type="InterPro" id="IPR012796">
    <property type="entry name" value="Lysidine-tRNA-synth_C"/>
</dbReference>
<proteinExistence type="inferred from homology"/>